<dbReference type="eggNOG" id="KOG1591">
    <property type="taxonomic scope" value="Eukaryota"/>
</dbReference>
<reference evidence="7" key="3">
    <citation type="submission" date="2016-03" db="UniProtKB">
        <authorList>
            <consortium name="EnsemblProtists"/>
        </authorList>
    </citation>
    <scope>IDENTIFICATION</scope>
</reference>
<sequence length="206" mass="22826">MKVVNVDPPVFCIDRFFDDSSCETYANLGVNGESTGDSIKINSATFGGSLTGSNRQSTTWFVKYSKCETLIKKALALLPEISVEQMEEPQIVRYEMGDFFNWHEDAVPKEEAANGGQRLATLLVYLNDVPASGGGMTTFKELDLKVRPEKGKALLFFPAFKDGTPDPRTLHAGSPAFDTKWIAQMWIHERPYKPAVPPGTSQEDVK</sequence>
<dbReference type="InterPro" id="IPR045054">
    <property type="entry name" value="P4HA-like"/>
</dbReference>
<keyword evidence="3" id="KW-0223">Dioxygenase</keyword>
<dbReference type="InterPro" id="IPR006620">
    <property type="entry name" value="Pro_4_hyd_alph"/>
</dbReference>
<dbReference type="OMA" id="TTWFCRY"/>
<dbReference type="Proteomes" id="UP000011087">
    <property type="component" value="Unassembled WGS sequence"/>
</dbReference>
<comment type="cofactor">
    <cofactor evidence="1">
        <name>L-ascorbate</name>
        <dbReference type="ChEBI" id="CHEBI:38290"/>
    </cofactor>
</comment>
<dbReference type="InterPro" id="IPR005123">
    <property type="entry name" value="Oxoglu/Fe-dep_dioxygenase_dom"/>
</dbReference>
<dbReference type="SMART" id="SM00702">
    <property type="entry name" value="P4Hc"/>
    <property type="match status" value="1"/>
</dbReference>
<organism evidence="7 8">
    <name type="scientific">Guillardia theta (strain CCMP2712)</name>
    <name type="common">Cryptophyte</name>
    <dbReference type="NCBI Taxonomy" id="905079"/>
    <lineage>
        <taxon>Eukaryota</taxon>
        <taxon>Cryptophyceae</taxon>
        <taxon>Pyrenomonadales</taxon>
        <taxon>Geminigeraceae</taxon>
        <taxon>Guillardia</taxon>
    </lineage>
</organism>
<feature type="domain" description="Fe2OG dioxygenase" evidence="6">
    <location>
        <begin position="85"/>
        <end position="189"/>
    </location>
</feature>
<evidence type="ECO:0000256" key="4">
    <source>
        <dbReference type="ARBA" id="ARBA00023002"/>
    </source>
</evidence>
<evidence type="ECO:0000313" key="7">
    <source>
        <dbReference type="EnsemblProtists" id="EKX41592"/>
    </source>
</evidence>
<dbReference type="PANTHER" id="PTHR10869:SF229">
    <property type="entry name" value="PROLYL 4-HYDROXYLASE ALPHA SUBUNIT DOMAIN-CONTAINING PROTEIN"/>
    <property type="match status" value="1"/>
</dbReference>
<keyword evidence="5" id="KW-0408">Iron</keyword>
<dbReference type="PANTHER" id="PTHR10869">
    <property type="entry name" value="PROLYL 4-HYDROXYLASE ALPHA SUBUNIT"/>
    <property type="match status" value="1"/>
</dbReference>
<evidence type="ECO:0000259" key="6">
    <source>
        <dbReference type="PROSITE" id="PS51471"/>
    </source>
</evidence>
<dbReference type="InterPro" id="IPR044862">
    <property type="entry name" value="Pro_4_hyd_alph_FE2OG_OXY"/>
</dbReference>
<dbReference type="Gene3D" id="2.60.120.620">
    <property type="entry name" value="q2cbj1_9rhob like domain"/>
    <property type="match status" value="1"/>
</dbReference>
<proteinExistence type="predicted"/>
<evidence type="ECO:0000256" key="5">
    <source>
        <dbReference type="ARBA" id="ARBA00023004"/>
    </source>
</evidence>
<evidence type="ECO:0000313" key="8">
    <source>
        <dbReference type="Proteomes" id="UP000011087"/>
    </source>
</evidence>
<protein>
    <recommendedName>
        <fullName evidence="6">Fe2OG dioxygenase domain-containing protein</fullName>
    </recommendedName>
</protein>
<dbReference type="PROSITE" id="PS51471">
    <property type="entry name" value="FE2OG_OXY"/>
    <property type="match status" value="1"/>
</dbReference>
<dbReference type="Pfam" id="PF13640">
    <property type="entry name" value="2OG-FeII_Oxy_3"/>
    <property type="match status" value="1"/>
</dbReference>
<keyword evidence="8" id="KW-1185">Reference proteome</keyword>
<dbReference type="OrthoDB" id="420380at2759"/>
<reference evidence="8" key="2">
    <citation type="submission" date="2012-11" db="EMBL/GenBank/DDBJ databases">
        <authorList>
            <person name="Kuo A."/>
            <person name="Curtis B.A."/>
            <person name="Tanifuji G."/>
            <person name="Burki F."/>
            <person name="Gruber A."/>
            <person name="Irimia M."/>
            <person name="Maruyama S."/>
            <person name="Arias M.C."/>
            <person name="Ball S.G."/>
            <person name="Gile G.H."/>
            <person name="Hirakawa Y."/>
            <person name="Hopkins J.F."/>
            <person name="Rensing S.A."/>
            <person name="Schmutz J."/>
            <person name="Symeonidi A."/>
            <person name="Elias M."/>
            <person name="Eveleigh R.J."/>
            <person name="Herman E.K."/>
            <person name="Klute M.J."/>
            <person name="Nakayama T."/>
            <person name="Obornik M."/>
            <person name="Reyes-Prieto A."/>
            <person name="Armbrust E.V."/>
            <person name="Aves S.J."/>
            <person name="Beiko R.G."/>
            <person name="Coutinho P."/>
            <person name="Dacks J.B."/>
            <person name="Durnford D.G."/>
            <person name="Fast N.M."/>
            <person name="Green B.R."/>
            <person name="Grisdale C."/>
            <person name="Hempe F."/>
            <person name="Henrissat B."/>
            <person name="Hoppner M.P."/>
            <person name="Ishida K.-I."/>
            <person name="Kim E."/>
            <person name="Koreny L."/>
            <person name="Kroth P.G."/>
            <person name="Liu Y."/>
            <person name="Malik S.-B."/>
            <person name="Maier U.G."/>
            <person name="McRose D."/>
            <person name="Mock T."/>
            <person name="Neilson J.A."/>
            <person name="Onodera N.T."/>
            <person name="Poole A.M."/>
            <person name="Pritham E.J."/>
            <person name="Richards T.A."/>
            <person name="Rocap G."/>
            <person name="Roy S.W."/>
            <person name="Sarai C."/>
            <person name="Schaack S."/>
            <person name="Shirato S."/>
            <person name="Slamovits C.H."/>
            <person name="Spencer D.F."/>
            <person name="Suzuki S."/>
            <person name="Worden A.Z."/>
            <person name="Zauner S."/>
            <person name="Barry K."/>
            <person name="Bell C."/>
            <person name="Bharti A.K."/>
            <person name="Crow J.A."/>
            <person name="Grimwood J."/>
            <person name="Kramer R."/>
            <person name="Lindquist E."/>
            <person name="Lucas S."/>
            <person name="Salamov A."/>
            <person name="McFadden G.I."/>
            <person name="Lane C.E."/>
            <person name="Keeling P.J."/>
            <person name="Gray M.W."/>
            <person name="Grigoriev I.V."/>
            <person name="Archibald J.M."/>
        </authorList>
    </citation>
    <scope>NUCLEOTIDE SEQUENCE</scope>
    <source>
        <strain evidence="8">CCMP2712</strain>
    </source>
</reference>
<keyword evidence="4" id="KW-0560">Oxidoreductase</keyword>
<reference evidence="8" key="1">
    <citation type="journal article" date="2012" name="Nature">
        <title>Algal genomes reveal evolutionary mosaicism and the fate of nucleomorphs.</title>
        <authorList>
            <consortium name="DOE Joint Genome Institute"/>
            <person name="Curtis B.A."/>
            <person name="Tanifuji G."/>
            <person name="Burki F."/>
            <person name="Gruber A."/>
            <person name="Irimia M."/>
            <person name="Maruyama S."/>
            <person name="Arias M.C."/>
            <person name="Ball S.G."/>
            <person name="Gile G.H."/>
            <person name="Hirakawa Y."/>
            <person name="Hopkins J.F."/>
            <person name="Kuo A."/>
            <person name="Rensing S.A."/>
            <person name="Schmutz J."/>
            <person name="Symeonidi A."/>
            <person name="Elias M."/>
            <person name="Eveleigh R.J."/>
            <person name="Herman E.K."/>
            <person name="Klute M.J."/>
            <person name="Nakayama T."/>
            <person name="Obornik M."/>
            <person name="Reyes-Prieto A."/>
            <person name="Armbrust E.V."/>
            <person name="Aves S.J."/>
            <person name="Beiko R.G."/>
            <person name="Coutinho P."/>
            <person name="Dacks J.B."/>
            <person name="Durnford D.G."/>
            <person name="Fast N.M."/>
            <person name="Green B.R."/>
            <person name="Grisdale C.J."/>
            <person name="Hempel F."/>
            <person name="Henrissat B."/>
            <person name="Hoppner M.P."/>
            <person name="Ishida K."/>
            <person name="Kim E."/>
            <person name="Koreny L."/>
            <person name="Kroth P.G."/>
            <person name="Liu Y."/>
            <person name="Malik S.B."/>
            <person name="Maier U.G."/>
            <person name="McRose D."/>
            <person name="Mock T."/>
            <person name="Neilson J.A."/>
            <person name="Onodera N.T."/>
            <person name="Poole A.M."/>
            <person name="Pritham E.J."/>
            <person name="Richards T.A."/>
            <person name="Rocap G."/>
            <person name="Roy S.W."/>
            <person name="Sarai C."/>
            <person name="Schaack S."/>
            <person name="Shirato S."/>
            <person name="Slamovits C.H."/>
            <person name="Spencer D.F."/>
            <person name="Suzuki S."/>
            <person name="Worden A.Z."/>
            <person name="Zauner S."/>
            <person name="Barry K."/>
            <person name="Bell C."/>
            <person name="Bharti A.K."/>
            <person name="Crow J.A."/>
            <person name="Grimwood J."/>
            <person name="Kramer R."/>
            <person name="Lindquist E."/>
            <person name="Lucas S."/>
            <person name="Salamov A."/>
            <person name="McFadden G.I."/>
            <person name="Lane C.E."/>
            <person name="Keeling P.J."/>
            <person name="Gray M.W."/>
            <person name="Grigoriev I.V."/>
            <person name="Archibald J.M."/>
        </authorList>
    </citation>
    <scope>NUCLEOTIDE SEQUENCE</scope>
    <source>
        <strain evidence="8">CCMP2712</strain>
    </source>
</reference>
<evidence type="ECO:0000256" key="3">
    <source>
        <dbReference type="ARBA" id="ARBA00022964"/>
    </source>
</evidence>
<dbReference type="HOGENOM" id="CLU_058132_3_1_1"/>
<dbReference type="EnsemblProtists" id="EKX41592">
    <property type="protein sequence ID" value="EKX41592"/>
    <property type="gene ID" value="GUITHDRAFT_44480"/>
</dbReference>
<keyword evidence="2" id="KW-0479">Metal-binding</keyword>
<evidence type="ECO:0000256" key="2">
    <source>
        <dbReference type="ARBA" id="ARBA00022723"/>
    </source>
</evidence>
<name>A0A0C3TCF4_GUITC</name>
<evidence type="ECO:0000256" key="1">
    <source>
        <dbReference type="ARBA" id="ARBA00001961"/>
    </source>
</evidence>
<accession>A0A0C3TCF4</accession>
<dbReference type="STRING" id="905079.L1IZR9"/>
<dbReference type="PaxDb" id="55529-EKX41592"/>